<dbReference type="AlphaFoldDB" id="A0A7V0MZB0"/>
<dbReference type="InterPro" id="IPR005714">
    <property type="entry name" value="ATPase_T3SS_FliI/YscN"/>
</dbReference>
<keyword evidence="6" id="KW-0547">Nucleotide-binding</keyword>
<dbReference type="SMART" id="SM00382">
    <property type="entry name" value="AAA"/>
    <property type="match status" value="1"/>
</dbReference>
<dbReference type="GO" id="GO:0045259">
    <property type="term" value="C:proton-transporting ATP synthase complex"/>
    <property type="evidence" value="ECO:0007669"/>
    <property type="project" value="UniProtKB-KW"/>
</dbReference>
<dbReference type="InterPro" id="IPR004100">
    <property type="entry name" value="ATPase_F1/V1/A1_a/bsu_N"/>
</dbReference>
<evidence type="ECO:0000256" key="4">
    <source>
        <dbReference type="ARBA" id="ARBA00022448"/>
    </source>
</evidence>
<dbReference type="GO" id="GO:0016887">
    <property type="term" value="F:ATP hydrolysis activity"/>
    <property type="evidence" value="ECO:0007669"/>
    <property type="project" value="InterPro"/>
</dbReference>
<dbReference type="CDD" id="cd18114">
    <property type="entry name" value="ATP-synt_flagellum-secretory_path_III_C"/>
    <property type="match status" value="1"/>
</dbReference>
<dbReference type="InterPro" id="IPR020003">
    <property type="entry name" value="ATPase_a/bsu_AS"/>
</dbReference>
<dbReference type="GO" id="GO:0046933">
    <property type="term" value="F:proton-transporting ATP synthase activity, rotational mechanism"/>
    <property type="evidence" value="ECO:0007669"/>
    <property type="project" value="TreeGrafter"/>
</dbReference>
<dbReference type="FunFam" id="3.40.50.300:FF:002432">
    <property type="entry name" value="ATP synthase subunit alpha, mitochondrial"/>
    <property type="match status" value="1"/>
</dbReference>
<dbReference type="GO" id="GO:0005737">
    <property type="term" value="C:cytoplasm"/>
    <property type="evidence" value="ECO:0007669"/>
    <property type="project" value="UniProtKB-SubCell"/>
</dbReference>
<name>A0A7V0MZB0_UNCAE</name>
<keyword evidence="14" id="KW-0066">ATP synthesis</keyword>
<evidence type="ECO:0000256" key="7">
    <source>
        <dbReference type="ARBA" id="ARBA00022781"/>
    </source>
</evidence>
<dbReference type="CDD" id="cd01136">
    <property type="entry name" value="ATPase_flagellum-secretory_path_III"/>
    <property type="match status" value="1"/>
</dbReference>
<gene>
    <name evidence="18" type="primary">fliI</name>
    <name evidence="18" type="ORF">ENG47_01630</name>
</gene>
<evidence type="ECO:0000256" key="11">
    <source>
        <dbReference type="ARBA" id="ARBA00023065"/>
    </source>
</evidence>
<evidence type="ECO:0000256" key="1">
    <source>
        <dbReference type="ARBA" id="ARBA00004370"/>
    </source>
</evidence>
<dbReference type="GO" id="GO:0005524">
    <property type="term" value="F:ATP binding"/>
    <property type="evidence" value="ECO:0007669"/>
    <property type="project" value="UniProtKB-KW"/>
</dbReference>
<keyword evidence="4" id="KW-0813">Transport</keyword>
<evidence type="ECO:0000256" key="10">
    <source>
        <dbReference type="ARBA" id="ARBA00022967"/>
    </source>
</evidence>
<evidence type="ECO:0000313" key="18">
    <source>
        <dbReference type="EMBL" id="HDN84441.1"/>
    </source>
</evidence>
<dbReference type="NCBIfam" id="TIGR03497">
    <property type="entry name" value="FliI_clade2"/>
    <property type="match status" value="1"/>
</dbReference>
<keyword evidence="12" id="KW-0472">Membrane</keyword>
<dbReference type="Gene3D" id="3.40.50.12240">
    <property type="match status" value="1"/>
</dbReference>
<keyword evidence="18" id="KW-0966">Cell projection</keyword>
<evidence type="ECO:0000256" key="6">
    <source>
        <dbReference type="ARBA" id="ARBA00022741"/>
    </source>
</evidence>
<keyword evidence="7" id="KW-0375">Hydrogen ion transport</keyword>
<evidence type="ECO:0000259" key="17">
    <source>
        <dbReference type="SMART" id="SM00382"/>
    </source>
</evidence>
<dbReference type="InterPro" id="IPR022425">
    <property type="entry name" value="FliI_clade2"/>
</dbReference>
<evidence type="ECO:0000256" key="2">
    <source>
        <dbReference type="ARBA" id="ARBA00004496"/>
    </source>
</evidence>
<evidence type="ECO:0000256" key="8">
    <source>
        <dbReference type="ARBA" id="ARBA00022840"/>
    </source>
</evidence>
<dbReference type="GO" id="GO:0030257">
    <property type="term" value="C:type III protein secretion system complex"/>
    <property type="evidence" value="ECO:0007669"/>
    <property type="project" value="InterPro"/>
</dbReference>
<dbReference type="Pfam" id="PF18269">
    <property type="entry name" value="T3SS_ATPase_C"/>
    <property type="match status" value="1"/>
</dbReference>
<dbReference type="CDD" id="cd18117">
    <property type="entry name" value="ATP-synt_flagellum-secretory_path_III_N"/>
    <property type="match status" value="1"/>
</dbReference>
<evidence type="ECO:0000256" key="15">
    <source>
        <dbReference type="ARBA" id="ARBA00026013"/>
    </source>
</evidence>
<comment type="caution">
    <text evidence="18">The sequence shown here is derived from an EMBL/GenBank/DDBJ whole genome shotgun (WGS) entry which is preliminary data.</text>
</comment>
<comment type="subunit">
    <text evidence="15">F-type ATPases have 2 components, CF(1) - the catalytic core - and CF(0) - the membrane proton channel. CF(1) has five subunits: alpha(3), beta(3), gamma(1), delta(1), epsilon(1). CF(0) has four main subunits: a(1), b(1), b'(1) and c(9-12).</text>
</comment>
<proteinExistence type="inferred from homology"/>
<keyword evidence="11" id="KW-0406">Ion transport</keyword>
<dbReference type="SUPFAM" id="SSF52540">
    <property type="entry name" value="P-loop containing nucleoside triphosphate hydrolases"/>
    <property type="match status" value="1"/>
</dbReference>
<keyword evidence="18" id="KW-0282">Flagellum</keyword>
<evidence type="ECO:0000256" key="13">
    <source>
        <dbReference type="ARBA" id="ARBA00023196"/>
    </source>
</evidence>
<evidence type="ECO:0000256" key="3">
    <source>
        <dbReference type="ARBA" id="ARBA00008936"/>
    </source>
</evidence>
<organism evidence="18">
    <name type="scientific">Aerophobetes bacterium</name>
    <dbReference type="NCBI Taxonomy" id="2030807"/>
    <lineage>
        <taxon>Bacteria</taxon>
        <taxon>Candidatus Aerophobota</taxon>
    </lineage>
</organism>
<accession>A0A7V0MZB0</accession>
<evidence type="ECO:0000256" key="5">
    <source>
        <dbReference type="ARBA" id="ARBA00022490"/>
    </source>
</evidence>
<dbReference type="InterPro" id="IPR027417">
    <property type="entry name" value="P-loop_NTPase"/>
</dbReference>
<dbReference type="InterPro" id="IPR040627">
    <property type="entry name" value="T3SS_ATPase_C"/>
</dbReference>
<dbReference type="Proteomes" id="UP000885660">
    <property type="component" value="Unassembled WGS sequence"/>
</dbReference>
<dbReference type="NCBIfam" id="TIGR01026">
    <property type="entry name" value="fliI_yscN"/>
    <property type="match status" value="1"/>
</dbReference>
<dbReference type="InterPro" id="IPR003593">
    <property type="entry name" value="AAA+_ATPase"/>
</dbReference>
<comment type="similarity">
    <text evidence="3">Belongs to the ATPase alpha/beta chains family.</text>
</comment>
<dbReference type="GO" id="GO:0008564">
    <property type="term" value="F:protein-exporting ATPase activity"/>
    <property type="evidence" value="ECO:0007669"/>
    <property type="project" value="UniProtKB-EC"/>
</dbReference>
<evidence type="ECO:0000256" key="12">
    <source>
        <dbReference type="ARBA" id="ARBA00023136"/>
    </source>
</evidence>
<feature type="domain" description="AAA+ ATPase" evidence="17">
    <location>
        <begin position="157"/>
        <end position="338"/>
    </location>
</feature>
<dbReference type="EMBL" id="DRBC01000098">
    <property type="protein sequence ID" value="HDN84441.1"/>
    <property type="molecule type" value="Genomic_DNA"/>
</dbReference>
<sequence>MRSLSPYLEIIEKVDLIRCEGKVVEVVGSVIESQGPPASLGELCYIRSAENGGYIRAEVVGFRENRLLLMPIEDVQGISVGSSVIASGHPLRIKVGEDLLGRVVDGLGKPIDGKGPIKNNEKRSIYHFPPSPLERKQVKEPLGTGIRAIDGLLTCGKGQRIGIFAGSGVGKSLLLGRIGKFSQADINVIALIGERGREVRDFLTKILGEDGLKKSVVVAVTSDQPALLRVKGAFVATTIAEYFRDKGMHVLLMMDSVTRFAMAQREIGIAIGEPPATRAYPPSVYSLLPKLLERAGSSSRGSITGLYTVLVEADDMNEPISDAVRSILDGHIVLSRQLASRGHYPAIDILNSISRLMVDITSPEHQQAASKLRKVLATYQKAEDLINIGAYVKGSNPEIDYALKMIDKVNSYLQQNLEEFSSYEDSVSRLIEIFSTEK</sequence>
<keyword evidence="18" id="KW-0969">Cilium</keyword>
<reference evidence="18" key="1">
    <citation type="journal article" date="2020" name="mSystems">
        <title>Genome- and Community-Level Interaction Insights into Carbon Utilization and Element Cycling Functions of Hydrothermarchaeota in Hydrothermal Sediment.</title>
        <authorList>
            <person name="Zhou Z."/>
            <person name="Liu Y."/>
            <person name="Xu W."/>
            <person name="Pan J."/>
            <person name="Luo Z.H."/>
            <person name="Li M."/>
        </authorList>
    </citation>
    <scope>NUCLEOTIDE SEQUENCE [LARGE SCALE GENOMIC DNA]</scope>
    <source>
        <strain evidence="18">HyVt-219</strain>
    </source>
</reference>
<dbReference type="PANTHER" id="PTHR15184">
    <property type="entry name" value="ATP SYNTHASE"/>
    <property type="match status" value="1"/>
</dbReference>
<keyword evidence="8" id="KW-0067">ATP-binding</keyword>
<dbReference type="InterPro" id="IPR050053">
    <property type="entry name" value="ATPase_alpha/beta_chains"/>
</dbReference>
<dbReference type="InterPro" id="IPR000194">
    <property type="entry name" value="ATPase_F1/V1/A1_a/bsu_nucl-bd"/>
</dbReference>
<dbReference type="Pfam" id="PF02874">
    <property type="entry name" value="ATP-synt_ab_N"/>
    <property type="match status" value="1"/>
</dbReference>
<protein>
    <submittedName>
        <fullName evidence="18">Flagellar protein export ATPase FliI</fullName>
    </submittedName>
</protein>
<evidence type="ECO:0000256" key="14">
    <source>
        <dbReference type="ARBA" id="ARBA00023310"/>
    </source>
</evidence>
<evidence type="ECO:0000256" key="9">
    <source>
        <dbReference type="ARBA" id="ARBA00022927"/>
    </source>
</evidence>
<comment type="subcellular location">
    <subcellularLocation>
        <location evidence="2">Cytoplasm</location>
    </subcellularLocation>
    <subcellularLocation>
        <location evidence="1">Membrane</location>
    </subcellularLocation>
</comment>
<dbReference type="PROSITE" id="PS00152">
    <property type="entry name" value="ATPASE_ALPHA_BETA"/>
    <property type="match status" value="1"/>
</dbReference>
<keyword evidence="9" id="KW-0653">Protein transport</keyword>
<dbReference type="PANTHER" id="PTHR15184:SF9">
    <property type="entry name" value="SPI-1 TYPE 3 SECRETION SYSTEM ATPASE"/>
    <property type="match status" value="1"/>
</dbReference>
<keyword evidence="10" id="KW-1278">Translocase</keyword>
<comment type="catalytic activity">
    <reaction evidence="16">
        <text>ATP + H2O + cellular proteinSide 1 = ADP + phosphate + cellular proteinSide 2.</text>
        <dbReference type="EC" id="7.4.2.8"/>
    </reaction>
</comment>
<evidence type="ECO:0000256" key="16">
    <source>
        <dbReference type="ARBA" id="ARBA00034006"/>
    </source>
</evidence>
<dbReference type="GO" id="GO:0044780">
    <property type="term" value="P:bacterial-type flagellum assembly"/>
    <property type="evidence" value="ECO:0007669"/>
    <property type="project" value="InterPro"/>
</dbReference>
<dbReference type="GO" id="GO:0071973">
    <property type="term" value="P:bacterial-type flagellum-dependent cell motility"/>
    <property type="evidence" value="ECO:0007669"/>
    <property type="project" value="InterPro"/>
</dbReference>
<dbReference type="Pfam" id="PF00006">
    <property type="entry name" value="ATP-synt_ab"/>
    <property type="match status" value="1"/>
</dbReference>
<dbReference type="FunFam" id="3.40.50.12240:FF:000002">
    <property type="entry name" value="Flagellum-specific ATP synthase FliI"/>
    <property type="match status" value="1"/>
</dbReference>
<dbReference type="GO" id="GO:0030254">
    <property type="term" value="P:protein secretion by the type III secretion system"/>
    <property type="evidence" value="ECO:0007669"/>
    <property type="project" value="InterPro"/>
</dbReference>
<keyword evidence="5" id="KW-0963">Cytoplasm</keyword>
<keyword evidence="13" id="KW-0139">CF(1)</keyword>